<feature type="transmembrane region" description="Helical" evidence="1">
    <location>
        <begin position="51"/>
        <end position="68"/>
    </location>
</feature>
<keyword evidence="1" id="KW-0472">Membrane</keyword>
<dbReference type="RefSeq" id="WP_379592854.1">
    <property type="nucleotide sequence ID" value="NZ_JBHTKK010000016.1"/>
</dbReference>
<gene>
    <name evidence="2" type="ORF">ACFQ19_13295</name>
</gene>
<evidence type="ECO:0000256" key="1">
    <source>
        <dbReference type="SAM" id="Phobius"/>
    </source>
</evidence>
<protein>
    <submittedName>
        <fullName evidence="2">Uncharacterized protein</fullName>
    </submittedName>
</protein>
<evidence type="ECO:0000313" key="2">
    <source>
        <dbReference type="EMBL" id="MFD1066999.1"/>
    </source>
</evidence>
<reference evidence="3" key="1">
    <citation type="journal article" date="2019" name="Int. J. Syst. Evol. Microbiol.">
        <title>The Global Catalogue of Microorganisms (GCM) 10K type strain sequencing project: providing services to taxonomists for standard genome sequencing and annotation.</title>
        <authorList>
            <consortium name="The Broad Institute Genomics Platform"/>
            <consortium name="The Broad Institute Genome Sequencing Center for Infectious Disease"/>
            <person name="Wu L."/>
            <person name="Ma J."/>
        </authorList>
    </citation>
    <scope>NUCLEOTIDE SEQUENCE [LARGE SCALE GENOMIC DNA]</scope>
    <source>
        <strain evidence="3">CCUG 56608</strain>
    </source>
</reference>
<evidence type="ECO:0000313" key="3">
    <source>
        <dbReference type="Proteomes" id="UP001597041"/>
    </source>
</evidence>
<name>A0ABW3NH65_9BACI</name>
<keyword evidence="1" id="KW-0812">Transmembrane</keyword>
<dbReference type="EMBL" id="JBHTKK010000016">
    <property type="protein sequence ID" value="MFD1066999.1"/>
    <property type="molecule type" value="Genomic_DNA"/>
</dbReference>
<proteinExistence type="predicted"/>
<organism evidence="2 3">
    <name type="scientific">Oceanobacillus locisalsi</name>
    <dbReference type="NCBI Taxonomy" id="546107"/>
    <lineage>
        <taxon>Bacteria</taxon>
        <taxon>Bacillati</taxon>
        <taxon>Bacillota</taxon>
        <taxon>Bacilli</taxon>
        <taxon>Bacillales</taxon>
        <taxon>Bacillaceae</taxon>
        <taxon>Oceanobacillus</taxon>
    </lineage>
</organism>
<keyword evidence="3" id="KW-1185">Reference proteome</keyword>
<comment type="caution">
    <text evidence="2">The sequence shown here is derived from an EMBL/GenBank/DDBJ whole genome shotgun (WGS) entry which is preliminary data.</text>
</comment>
<sequence>MMLQMIRRMVPRRIIPSCMILLAIIPALTIYEGVAANLSGLPNFDAPNGFIPVGFVCIVLIFMLALSLKETEK</sequence>
<dbReference type="Proteomes" id="UP001597041">
    <property type="component" value="Unassembled WGS sequence"/>
</dbReference>
<keyword evidence="1" id="KW-1133">Transmembrane helix</keyword>
<accession>A0ABW3NH65</accession>